<reference evidence="1" key="1">
    <citation type="submission" date="2016-07" db="EMBL/GenBank/DDBJ databases">
        <title>De novo transcriptome assembly of four accessions of the metal hyperaccumulator plant Noccaea caerulescens.</title>
        <authorList>
            <person name="Blande D."/>
            <person name="Halimaa P."/>
            <person name="Tervahauta A.I."/>
            <person name="Aarts M.G."/>
            <person name="Karenlampi S.O."/>
        </authorList>
    </citation>
    <scope>NUCLEOTIDE SEQUENCE</scope>
</reference>
<organism evidence="1">
    <name type="scientific">Noccaea caerulescens</name>
    <name type="common">Alpine penny-cress</name>
    <name type="synonym">Thlaspi caerulescens</name>
    <dbReference type="NCBI Taxonomy" id="107243"/>
    <lineage>
        <taxon>Eukaryota</taxon>
        <taxon>Viridiplantae</taxon>
        <taxon>Streptophyta</taxon>
        <taxon>Embryophyta</taxon>
        <taxon>Tracheophyta</taxon>
        <taxon>Spermatophyta</taxon>
        <taxon>Magnoliopsida</taxon>
        <taxon>eudicotyledons</taxon>
        <taxon>Gunneridae</taxon>
        <taxon>Pentapetalae</taxon>
        <taxon>rosids</taxon>
        <taxon>malvids</taxon>
        <taxon>Brassicales</taxon>
        <taxon>Brassicaceae</taxon>
        <taxon>Coluteocarpeae</taxon>
        <taxon>Noccaea</taxon>
    </lineage>
</organism>
<dbReference type="PANTHER" id="PTHR33401">
    <property type="entry name" value="LIGHT-HARVESTING COMPLEX-LIKE PROTEIN OHP2, CHLOROPLASTIC"/>
    <property type="match status" value="1"/>
</dbReference>
<dbReference type="AlphaFoldDB" id="A0A1J3E0L7"/>
<evidence type="ECO:0000313" key="1">
    <source>
        <dbReference type="EMBL" id="JAU24798.1"/>
    </source>
</evidence>
<gene>
    <name evidence="1" type="ORF">GA_TR964_c0_g1_i1_g.3040</name>
</gene>
<sequence>MIGCFKDPTYVLMRVLLCKIQCPSFICFSKPSPHIYASPGSLELENTPPQVSSSTTTVVDANDDDNDDHDYVDAHVGEGVDHVDGLLNEEDCAVEEEKEGHCSGEILRSSLRKVDLDSEDGVTREKKKVQWVDLMGKELAEIREFECSEEDNIRYDGEKSCVCVIL</sequence>
<dbReference type="PANTHER" id="PTHR33401:SF25">
    <property type="entry name" value="NUCLEAR POLYADENYLATED RNA-BINDING PROTEIN"/>
    <property type="match status" value="1"/>
</dbReference>
<accession>A0A1J3E0L7</accession>
<name>A0A1J3E0L7_NOCCA</name>
<proteinExistence type="predicted"/>
<dbReference type="EMBL" id="GEVI01007522">
    <property type="protein sequence ID" value="JAU24798.1"/>
    <property type="molecule type" value="Transcribed_RNA"/>
</dbReference>
<protein>
    <submittedName>
        <fullName evidence="1">Uncharacterized protein</fullName>
    </submittedName>
</protein>